<dbReference type="Gene3D" id="2.30.29.30">
    <property type="entry name" value="Pleckstrin-homology domain (PH domain)/Phosphotyrosine-binding domain (PTB)"/>
    <property type="match status" value="1"/>
</dbReference>
<dbReference type="Gene3D" id="2.60.40.150">
    <property type="entry name" value="C2 domain"/>
    <property type="match status" value="1"/>
</dbReference>
<evidence type="ECO:0000256" key="2">
    <source>
        <dbReference type="SAM" id="Phobius"/>
    </source>
</evidence>
<sequence>MKKSSVRRQRSAVLVVPASPTSTVGDEEVGQRGLLKTTTRLRLLVVLVGVVAAGVVVIPILIRWARVGLWIASLAGCHLIFRFVAPEVLGIALSFVVTKIALFDEVDMVFTGVRIVPWIELHHARESEDDEPFLARPRARFIDADGNEVEASFRSLNSFFGSGLWPVPATLRERVQHLARGLRHQPSQHPRHYPRQSSPTRDSSSSSFSSEATPDPSVRDSGCLFHVMSRAVPRWRQMAELSRLCVEVRVKKFVMGNPRNSSDWCRDRFCVATDVEVVLSMTLGDVAQLPCLTRYWSWRPRDQPIRPADDGGGLSFGAVRDPQTHTMRNRVMLGVIDVDKFSLCDAEVAFEQCEGRLNCVALGTALARGEIKAAAWKGHRAARACYSGKLNRLRVDVLAARDLDKTRQQRGSTTNGAAANTFVPSTFAHVRARMQQRRSRTVIRNADPVFGYEPEPMVATDPSTVVHIVIFEEARFGDTVVGQWATTLKQLVLEPHLADGGKGLDAADVLGNERENDEYGSGPYVERKGWVPLRDVKWRPFDVPRFRAPNRDCTTIMNRLELDGVDAEVFDSSLADAPPLGYPAALIRIRWERSEDIADVDESKTLTALEHMKLNTAETACRIGCVDNVRAMLSTFPFFFDCRGGFKITGRAVAHIRDLFLGNEGSLERMRRKRPDLKLTNADWRLARRQAIVLSRIEVAFPSSPDEHRHRYGYVATPQDGSLEVPVVEERRGFLTLETATTRLVRGLIERVLASGRVGASLGHIVSAVSYGAVMGLTTNGGTRSSSTVDADDDKKISTFELAKRTSRASRVPFGALRGYRSDRQFALLLGLYRHSYKRMDARSYEDLSKPVRAAGILMKSSKQRHGHRNRKWKPYRCVLRGATLFYFEIAGAKGPKSNVRRGEDRAIDLHRVVADLTADEPIPNADGEIVAVPAEPVMVRLEHNPSEDRDEIELGIRLDNGGVHSTFLAVPPEVASLASVGALHRQTRAVLTQEENDDDDGGGGPLVVPEAEAAVDFEQIEAVGWDKDAYAAVSLCLTRSIRDWRDAIVAAVWDERLKAREEIGRIIIEYHRSQQRFLAHDATPAPINNGDEKTPHGDDDDDDDDGKCLRREAKKAKNEEGKVEDVKAPAHPAARDVEAPPLESVVVASTACCAPAPVLAQRDDFPVNGAWHLVKRGHQLDTLLEVEGVSFGARMLLSAATATVWIHVDSNRRAHIHMQDGFMAHRFMGPLDHALETRKISTNKKSPIVIDKVTMSPDGRRLRLEQISPVTHTIFYTTEWTCTARDVLERRTRWSHADIERHGTLFTRGGDFDCYERARGDHAVRIELAAAL</sequence>
<keyword evidence="2" id="KW-1133">Transmembrane helix</keyword>
<reference evidence="4" key="1">
    <citation type="submission" date="2023-01" db="EMBL/GenBank/DDBJ databases">
        <title>Metagenome sequencing of chrysophaentin producing Chrysophaeum taylorii.</title>
        <authorList>
            <person name="Davison J."/>
            <person name="Bewley C."/>
        </authorList>
    </citation>
    <scope>NUCLEOTIDE SEQUENCE</scope>
    <source>
        <strain evidence="4">NIES-1699</strain>
    </source>
</reference>
<feature type="region of interest" description="Disordered" evidence="1">
    <location>
        <begin position="1082"/>
        <end position="1137"/>
    </location>
</feature>
<comment type="caution">
    <text evidence="4">The sequence shown here is derived from an EMBL/GenBank/DDBJ whole genome shotgun (WGS) entry which is preliminary data.</text>
</comment>
<feature type="domain" description="C2" evidence="3">
    <location>
        <begin position="376"/>
        <end position="501"/>
    </location>
</feature>
<dbReference type="Proteomes" id="UP001230188">
    <property type="component" value="Unassembled WGS sequence"/>
</dbReference>
<dbReference type="Pfam" id="PF00168">
    <property type="entry name" value="C2"/>
    <property type="match status" value="1"/>
</dbReference>
<dbReference type="SUPFAM" id="SSF50729">
    <property type="entry name" value="PH domain-like"/>
    <property type="match status" value="1"/>
</dbReference>
<feature type="region of interest" description="Disordered" evidence="1">
    <location>
        <begin position="181"/>
        <end position="218"/>
    </location>
</feature>
<dbReference type="EMBL" id="JAQMWT010000443">
    <property type="protein sequence ID" value="KAJ8601220.1"/>
    <property type="molecule type" value="Genomic_DNA"/>
</dbReference>
<dbReference type="InterPro" id="IPR000008">
    <property type="entry name" value="C2_dom"/>
</dbReference>
<gene>
    <name evidence="4" type="ORF">CTAYLR_003292</name>
</gene>
<accession>A0AAD7UAJ3</accession>
<dbReference type="PROSITE" id="PS50004">
    <property type="entry name" value="C2"/>
    <property type="match status" value="1"/>
</dbReference>
<dbReference type="InterPro" id="IPR011993">
    <property type="entry name" value="PH-like_dom_sf"/>
</dbReference>
<keyword evidence="2" id="KW-0472">Membrane</keyword>
<name>A0AAD7UAJ3_9STRA</name>
<dbReference type="SUPFAM" id="SSF49562">
    <property type="entry name" value="C2 domain (Calcium/lipid-binding domain, CaLB)"/>
    <property type="match status" value="1"/>
</dbReference>
<protein>
    <recommendedName>
        <fullName evidence="3">C2 domain-containing protein</fullName>
    </recommendedName>
</protein>
<evidence type="ECO:0000259" key="3">
    <source>
        <dbReference type="PROSITE" id="PS50004"/>
    </source>
</evidence>
<evidence type="ECO:0000313" key="5">
    <source>
        <dbReference type="Proteomes" id="UP001230188"/>
    </source>
</evidence>
<feature type="compositionally biased region" description="Basic and acidic residues" evidence="1">
    <location>
        <begin position="1107"/>
        <end position="1137"/>
    </location>
</feature>
<proteinExistence type="predicted"/>
<organism evidence="4 5">
    <name type="scientific">Chrysophaeum taylorii</name>
    <dbReference type="NCBI Taxonomy" id="2483200"/>
    <lineage>
        <taxon>Eukaryota</taxon>
        <taxon>Sar</taxon>
        <taxon>Stramenopiles</taxon>
        <taxon>Ochrophyta</taxon>
        <taxon>Pelagophyceae</taxon>
        <taxon>Pelagomonadales</taxon>
        <taxon>Pelagomonadaceae</taxon>
        <taxon>Chrysophaeum</taxon>
    </lineage>
</organism>
<evidence type="ECO:0000313" key="4">
    <source>
        <dbReference type="EMBL" id="KAJ8601220.1"/>
    </source>
</evidence>
<feature type="transmembrane region" description="Helical" evidence="2">
    <location>
        <begin position="41"/>
        <end position="62"/>
    </location>
</feature>
<feature type="compositionally biased region" description="Low complexity" evidence="1">
    <location>
        <begin position="195"/>
        <end position="216"/>
    </location>
</feature>
<dbReference type="InterPro" id="IPR035892">
    <property type="entry name" value="C2_domain_sf"/>
</dbReference>
<evidence type="ECO:0000256" key="1">
    <source>
        <dbReference type="SAM" id="MobiDB-lite"/>
    </source>
</evidence>
<keyword evidence="2" id="KW-0812">Transmembrane</keyword>
<keyword evidence="5" id="KW-1185">Reference proteome</keyword>